<evidence type="ECO:0000313" key="2">
    <source>
        <dbReference type="EMBL" id="PIO37691.1"/>
    </source>
</evidence>
<evidence type="ECO:0000313" key="3">
    <source>
        <dbReference type="Proteomes" id="UP000228934"/>
    </source>
</evidence>
<sequence length="103" mass="11605">MTMNGKGLTFRGNQRVNCVPNNVYCVSYVLLLLSNVFVFNTCFAGRKKTDTLLLPVESPVLFTSTGLSSVIRSANQRVPAISHQSHSNRLSFFFFLFCFFVQI</sequence>
<protein>
    <submittedName>
        <fullName evidence="2">Uncharacterized protein</fullName>
    </submittedName>
</protein>
<evidence type="ECO:0000256" key="1">
    <source>
        <dbReference type="SAM" id="Phobius"/>
    </source>
</evidence>
<feature type="transmembrane region" description="Helical" evidence="1">
    <location>
        <begin position="21"/>
        <end position="39"/>
    </location>
</feature>
<dbReference type="EMBL" id="KV924772">
    <property type="protein sequence ID" value="PIO37691.1"/>
    <property type="molecule type" value="Genomic_DNA"/>
</dbReference>
<name>A0A2G9SE34_AQUCT</name>
<accession>A0A2G9SE34</accession>
<keyword evidence="1" id="KW-0472">Membrane</keyword>
<keyword evidence="1" id="KW-1133">Transmembrane helix</keyword>
<dbReference type="AlphaFoldDB" id="A0A2G9SE34"/>
<dbReference type="Proteomes" id="UP000228934">
    <property type="component" value="Unassembled WGS sequence"/>
</dbReference>
<organism evidence="2 3">
    <name type="scientific">Aquarana catesbeiana</name>
    <name type="common">American bullfrog</name>
    <name type="synonym">Rana catesbeiana</name>
    <dbReference type="NCBI Taxonomy" id="8400"/>
    <lineage>
        <taxon>Eukaryota</taxon>
        <taxon>Metazoa</taxon>
        <taxon>Chordata</taxon>
        <taxon>Craniata</taxon>
        <taxon>Vertebrata</taxon>
        <taxon>Euteleostomi</taxon>
        <taxon>Amphibia</taxon>
        <taxon>Batrachia</taxon>
        <taxon>Anura</taxon>
        <taxon>Neobatrachia</taxon>
        <taxon>Ranoidea</taxon>
        <taxon>Ranidae</taxon>
        <taxon>Aquarana</taxon>
    </lineage>
</organism>
<proteinExistence type="predicted"/>
<keyword evidence="1" id="KW-0812">Transmembrane</keyword>
<gene>
    <name evidence="2" type="ORF">AB205_0119910</name>
</gene>
<keyword evidence="3" id="KW-1185">Reference proteome</keyword>
<reference evidence="3" key="1">
    <citation type="journal article" date="2017" name="Nat. Commun.">
        <title>The North American bullfrog draft genome provides insight into hormonal regulation of long noncoding RNA.</title>
        <authorList>
            <person name="Hammond S.A."/>
            <person name="Warren R.L."/>
            <person name="Vandervalk B.P."/>
            <person name="Kucuk E."/>
            <person name="Khan H."/>
            <person name="Gibb E.A."/>
            <person name="Pandoh P."/>
            <person name="Kirk H."/>
            <person name="Zhao Y."/>
            <person name="Jones M."/>
            <person name="Mungall A.J."/>
            <person name="Coope R."/>
            <person name="Pleasance S."/>
            <person name="Moore R.A."/>
            <person name="Holt R.A."/>
            <person name="Round J.M."/>
            <person name="Ohora S."/>
            <person name="Walle B.V."/>
            <person name="Veldhoen N."/>
            <person name="Helbing C.C."/>
            <person name="Birol I."/>
        </authorList>
    </citation>
    <scope>NUCLEOTIDE SEQUENCE [LARGE SCALE GENOMIC DNA]</scope>
</reference>